<evidence type="ECO:0000313" key="1">
    <source>
        <dbReference type="EMBL" id="CAG2201859.1"/>
    </source>
</evidence>
<dbReference type="Proteomes" id="UP000683360">
    <property type="component" value="Unassembled WGS sequence"/>
</dbReference>
<keyword evidence="2" id="KW-1185">Reference proteome</keyword>
<accession>A0A8S3R1W9</accession>
<proteinExistence type="predicted"/>
<protein>
    <submittedName>
        <fullName evidence="1">Uncharacterized protein</fullName>
    </submittedName>
</protein>
<dbReference type="OrthoDB" id="6184627at2759"/>
<name>A0A8S3R1W9_MYTED</name>
<gene>
    <name evidence="1" type="ORF">MEDL_16481</name>
</gene>
<comment type="caution">
    <text evidence="1">The sequence shown here is derived from an EMBL/GenBank/DDBJ whole genome shotgun (WGS) entry which is preliminary data.</text>
</comment>
<sequence>MASRRNSRNQPYSNRYLEIHNPDNWTSQQLRIKRQQLGIVVPKNIAKTVLIQFYLENKDRQNGNVNIAQNEGDVSDPERAVPNPVALHSGIASACASDSTANVIDGLRNPIADESSSRSNVNEATGSAHFDSVGGNNMAAIMQFFSIVSQSVAQCASGLQQTVSLIDNQKCSEFNFSKKFDLAQWYHNRNAEDVPLIRNGVIQLSRQTPPSLGYSSITPGTTGVLIHIPT</sequence>
<dbReference type="AlphaFoldDB" id="A0A8S3R1W9"/>
<evidence type="ECO:0000313" key="2">
    <source>
        <dbReference type="Proteomes" id="UP000683360"/>
    </source>
</evidence>
<dbReference type="EMBL" id="CAJPWZ010000870">
    <property type="protein sequence ID" value="CAG2201859.1"/>
    <property type="molecule type" value="Genomic_DNA"/>
</dbReference>
<organism evidence="1 2">
    <name type="scientific">Mytilus edulis</name>
    <name type="common">Blue mussel</name>
    <dbReference type="NCBI Taxonomy" id="6550"/>
    <lineage>
        <taxon>Eukaryota</taxon>
        <taxon>Metazoa</taxon>
        <taxon>Spiralia</taxon>
        <taxon>Lophotrochozoa</taxon>
        <taxon>Mollusca</taxon>
        <taxon>Bivalvia</taxon>
        <taxon>Autobranchia</taxon>
        <taxon>Pteriomorphia</taxon>
        <taxon>Mytilida</taxon>
        <taxon>Mytiloidea</taxon>
        <taxon>Mytilidae</taxon>
        <taxon>Mytilinae</taxon>
        <taxon>Mytilus</taxon>
    </lineage>
</organism>
<reference evidence="1" key="1">
    <citation type="submission" date="2021-03" db="EMBL/GenBank/DDBJ databases">
        <authorList>
            <person name="Bekaert M."/>
        </authorList>
    </citation>
    <scope>NUCLEOTIDE SEQUENCE</scope>
</reference>